<reference evidence="9 10" key="1">
    <citation type="journal article" date="2014" name="PLoS ONE">
        <title>Genome Sequence of Candidatus Nitrososphaera evergladensis from Group I.1b Enriched from Everglades Soil Reveals Novel Genomic Features of the Ammonia-Oxidizing Archaea.</title>
        <authorList>
            <person name="Zhalnina K.V."/>
            <person name="Dias R."/>
            <person name="Leonard M.T."/>
            <person name="Dorr de Quadros P."/>
            <person name="Camargo F.A."/>
            <person name="Drew J.C."/>
            <person name="Farmerie W.G."/>
            <person name="Daroub S.H."/>
            <person name="Triplett E.W."/>
        </authorList>
    </citation>
    <scope>NUCLEOTIDE SEQUENCE [LARGE SCALE GENOMIC DNA]</scope>
    <source>
        <strain evidence="9 10">SR1</strain>
    </source>
</reference>
<accession>A0A075MQ15</accession>
<evidence type="ECO:0000313" key="10">
    <source>
        <dbReference type="Proteomes" id="UP000028194"/>
    </source>
</evidence>
<sequence length="150" mass="16420">METSSSPADRDNREGIAGWLNPSRYGWERVSYWLQRLTGVGLLAYFIGHIYETSNLTGGIDAWNAMLDLTQTPLGHMILILVIGMSTFHSANGIRLIFTHGGKGLGKPGRPDYPYDAVSLNYRQKSGIWIALILAAVAMLYGASVLFGGE</sequence>
<dbReference type="EMBL" id="CP007174">
    <property type="protein sequence ID" value="AIF83656.1"/>
    <property type="molecule type" value="Genomic_DNA"/>
</dbReference>
<dbReference type="HOGENOM" id="CLU_150446_0_0_2"/>
<keyword evidence="10" id="KW-1185">Reference proteome</keyword>
<dbReference type="Proteomes" id="UP000028194">
    <property type="component" value="Chromosome"/>
</dbReference>
<dbReference type="OrthoDB" id="5807at2157"/>
<dbReference type="Pfam" id="PF01127">
    <property type="entry name" value="Sdh_cyt"/>
    <property type="match status" value="1"/>
</dbReference>
<dbReference type="SUPFAM" id="SSF81343">
    <property type="entry name" value="Fumarate reductase respiratory complex transmembrane subunits"/>
    <property type="match status" value="1"/>
</dbReference>
<dbReference type="GO" id="GO:0008177">
    <property type="term" value="F:succinate dehydrogenase (quinone) activity"/>
    <property type="evidence" value="ECO:0007669"/>
    <property type="project" value="UniProtKB-EC"/>
</dbReference>
<dbReference type="InterPro" id="IPR039023">
    <property type="entry name" value="SdhC_prok"/>
</dbReference>
<dbReference type="AlphaFoldDB" id="A0A075MQ15"/>
<dbReference type="GO" id="GO:0016020">
    <property type="term" value="C:membrane"/>
    <property type="evidence" value="ECO:0007669"/>
    <property type="project" value="UniProtKB-SubCell"/>
</dbReference>
<name>A0A075MQ15_9ARCH</name>
<evidence type="ECO:0000256" key="4">
    <source>
        <dbReference type="ARBA" id="ARBA00022723"/>
    </source>
</evidence>
<dbReference type="STRING" id="1459636.NTE_01593"/>
<evidence type="ECO:0000256" key="7">
    <source>
        <dbReference type="ARBA" id="ARBA00023136"/>
    </source>
</evidence>
<dbReference type="EC" id="1.3.5.1" evidence="9"/>
<proteinExistence type="predicted"/>
<feature type="transmembrane region" description="Helical" evidence="8">
    <location>
        <begin position="128"/>
        <end position="147"/>
    </location>
</feature>
<dbReference type="InterPro" id="IPR034804">
    <property type="entry name" value="SQR/QFR_C/D"/>
</dbReference>
<evidence type="ECO:0000256" key="6">
    <source>
        <dbReference type="ARBA" id="ARBA00023004"/>
    </source>
</evidence>
<keyword evidence="6" id="KW-0408">Iron</keyword>
<dbReference type="PANTHER" id="PTHR41910">
    <property type="entry name" value="SUCCINATE DEHYDROGENASE 2 MEMBRANE SUBUNIT SDHC"/>
    <property type="match status" value="1"/>
</dbReference>
<protein>
    <submittedName>
        <fullName evidence="9">Succinate dehydrogenase subunit C</fullName>
        <ecNumber evidence="9">1.3.5.1</ecNumber>
    </submittedName>
</protein>
<evidence type="ECO:0000256" key="3">
    <source>
        <dbReference type="ARBA" id="ARBA00022692"/>
    </source>
</evidence>
<keyword evidence="5 8" id="KW-1133">Transmembrane helix</keyword>
<feature type="transmembrane region" description="Helical" evidence="8">
    <location>
        <begin position="33"/>
        <end position="51"/>
    </location>
</feature>
<feature type="transmembrane region" description="Helical" evidence="8">
    <location>
        <begin position="74"/>
        <end position="98"/>
    </location>
</feature>
<evidence type="ECO:0000313" key="9">
    <source>
        <dbReference type="EMBL" id="AIF83656.1"/>
    </source>
</evidence>
<evidence type="ECO:0000256" key="5">
    <source>
        <dbReference type="ARBA" id="ARBA00022989"/>
    </source>
</evidence>
<evidence type="ECO:0000256" key="8">
    <source>
        <dbReference type="SAM" id="Phobius"/>
    </source>
</evidence>
<keyword evidence="3 8" id="KW-0812">Transmembrane</keyword>
<dbReference type="RefSeq" id="WP_148700387.1">
    <property type="nucleotide sequence ID" value="NZ_CP007174.1"/>
</dbReference>
<dbReference type="GO" id="GO:0046872">
    <property type="term" value="F:metal ion binding"/>
    <property type="evidence" value="ECO:0007669"/>
    <property type="project" value="UniProtKB-KW"/>
</dbReference>
<evidence type="ECO:0000256" key="2">
    <source>
        <dbReference type="ARBA" id="ARBA00022617"/>
    </source>
</evidence>
<keyword evidence="7 8" id="KW-0472">Membrane</keyword>
<dbReference type="eggNOG" id="arCOG02244">
    <property type="taxonomic scope" value="Archaea"/>
</dbReference>
<dbReference type="GeneID" id="41597373"/>
<keyword evidence="9" id="KW-0560">Oxidoreductase</keyword>
<comment type="subcellular location">
    <subcellularLocation>
        <location evidence="1">Membrane</location>
    </subcellularLocation>
</comment>
<dbReference type="PANTHER" id="PTHR41910:SF1">
    <property type="entry name" value="SUCCINATE DEHYDROGENASE HYDROPHOBIC MEMBRANE ANCHOR SUBUNIT"/>
    <property type="match status" value="1"/>
</dbReference>
<gene>
    <name evidence="9" type="ORF">NTE_01593</name>
</gene>
<organism evidence="9 10">
    <name type="scientific">Candidatus Nitrososphaera evergladensis SR1</name>
    <dbReference type="NCBI Taxonomy" id="1459636"/>
    <lineage>
        <taxon>Archaea</taxon>
        <taxon>Nitrososphaerota</taxon>
        <taxon>Nitrososphaeria</taxon>
        <taxon>Nitrososphaerales</taxon>
        <taxon>Nitrososphaeraceae</taxon>
        <taxon>Nitrososphaera</taxon>
    </lineage>
</organism>
<dbReference type="InterPro" id="IPR000701">
    <property type="entry name" value="SuccDH_FuR_B_TM-su"/>
</dbReference>
<dbReference type="KEGG" id="nev:NTE_01593"/>
<evidence type="ECO:0000256" key="1">
    <source>
        <dbReference type="ARBA" id="ARBA00004370"/>
    </source>
</evidence>
<keyword evidence="2" id="KW-0349">Heme</keyword>
<dbReference type="Gene3D" id="1.20.1300.10">
    <property type="entry name" value="Fumarate reductase/succinate dehydrogenase, transmembrane subunit"/>
    <property type="match status" value="1"/>
</dbReference>
<keyword evidence="4" id="KW-0479">Metal-binding</keyword>